<keyword evidence="3" id="KW-1000">Mitochondrion outer membrane</keyword>
<dbReference type="HOGENOM" id="CLU_071330_3_0_1"/>
<dbReference type="SUPFAM" id="SSF51735">
    <property type="entry name" value="NAD(P)-binding Rossmann-fold domains"/>
    <property type="match status" value="1"/>
</dbReference>
<dbReference type="GeneID" id="25975700"/>
<dbReference type="OrthoDB" id="430436at2759"/>
<evidence type="ECO:0000256" key="6">
    <source>
        <dbReference type="ARBA" id="ARBA00023136"/>
    </source>
</evidence>
<organism evidence="9">
    <name type="scientific">Grosmannia clavigera (strain kw1407 / UAMH 11150)</name>
    <name type="common">Blue stain fungus</name>
    <name type="synonym">Graphiocladiella clavigera</name>
    <dbReference type="NCBI Taxonomy" id="655863"/>
    <lineage>
        <taxon>Eukaryota</taxon>
        <taxon>Fungi</taxon>
        <taxon>Dikarya</taxon>
        <taxon>Ascomycota</taxon>
        <taxon>Pezizomycotina</taxon>
        <taxon>Sordariomycetes</taxon>
        <taxon>Sordariomycetidae</taxon>
        <taxon>Ophiostomatales</taxon>
        <taxon>Ophiostomataceae</taxon>
        <taxon>Leptographium</taxon>
    </lineage>
</organism>
<dbReference type="STRING" id="655863.F0XGC4"/>
<sequence>MAAAPSSAFFGATGLVGGHLLTALLALDGFGLVHTITRRVPVQAASSDAKKLDAIVEPETAKWVDRLQALGNKDEASKSTFPSLVFSALGTTRAQAGGLANQWKIDHDLNVDIARAAKAAGATTFIFVSSAGTRAPLIRNSPYASMKNGVEDTIKELGFAQTIIIHPGIIMGSREKGREHTGGDALAGIVRGFGRWISTGVQDSLGQEADVIARATAHAALLASQGKAPSPHWVLEAKDIVRLGRDEWKF</sequence>
<evidence type="ECO:0000256" key="2">
    <source>
        <dbReference type="ARBA" id="ARBA00006617"/>
    </source>
</evidence>
<evidence type="ECO:0000259" key="7">
    <source>
        <dbReference type="Pfam" id="PF01370"/>
    </source>
</evidence>
<proteinExistence type="inferred from homology"/>
<evidence type="ECO:0000256" key="4">
    <source>
        <dbReference type="ARBA" id="ARBA00022946"/>
    </source>
</evidence>
<dbReference type="RefSeq" id="XP_014172237.1">
    <property type="nucleotide sequence ID" value="XM_014316762.1"/>
</dbReference>
<dbReference type="InterPro" id="IPR001509">
    <property type="entry name" value="Epimerase_deHydtase"/>
</dbReference>
<protein>
    <submittedName>
        <fullName evidence="8">NAD dependent epimerase dehydratase family protein</fullName>
    </submittedName>
</protein>
<dbReference type="eggNOG" id="KOG4039">
    <property type="taxonomic scope" value="Eukaryota"/>
</dbReference>
<gene>
    <name evidence="8" type="ORF">CMQ_2684</name>
</gene>
<dbReference type="FunFam" id="3.40.50.720:FF:000366">
    <property type="entry name" value="Protein FMP52, mitochondrial"/>
    <property type="match status" value="1"/>
</dbReference>
<dbReference type="AlphaFoldDB" id="F0XGC4"/>
<reference evidence="8 9" key="1">
    <citation type="journal article" date="2011" name="Proc. Natl. Acad. Sci. U.S.A.">
        <title>Genome and transcriptome analyses of the mountain pine beetle-fungal symbiont Grosmannia clavigera, a lodgepole pine pathogen.</title>
        <authorList>
            <person name="DiGuistini S."/>
            <person name="Wang Y."/>
            <person name="Liao N.Y."/>
            <person name="Taylor G."/>
            <person name="Tanguay P."/>
            <person name="Feau N."/>
            <person name="Henrissat B."/>
            <person name="Chan S.K."/>
            <person name="Hesse-Orce U."/>
            <person name="Alamouti S.M."/>
            <person name="Tsui C.K.M."/>
            <person name="Docking R.T."/>
            <person name="Levasseur A."/>
            <person name="Haridas S."/>
            <person name="Robertson G."/>
            <person name="Birol I."/>
            <person name="Holt R.A."/>
            <person name="Marra M.A."/>
            <person name="Hamelin R.C."/>
            <person name="Hirst M."/>
            <person name="Jones S.J.M."/>
            <person name="Bohlmann J."/>
            <person name="Breuil C."/>
        </authorList>
    </citation>
    <scope>NUCLEOTIDE SEQUENCE [LARGE SCALE GENOMIC DNA]</scope>
    <source>
        <strain evidence="9">kw1407 / UAMH 11150</strain>
    </source>
</reference>
<dbReference type="GO" id="GO:0051170">
    <property type="term" value="P:import into nucleus"/>
    <property type="evidence" value="ECO:0007669"/>
    <property type="project" value="TreeGrafter"/>
</dbReference>
<keyword evidence="6" id="KW-0472">Membrane</keyword>
<dbReference type="InParanoid" id="F0XGC4"/>
<dbReference type="PANTHER" id="PTHR14097">
    <property type="entry name" value="OXIDOREDUCTASE HTATIP2"/>
    <property type="match status" value="1"/>
</dbReference>
<evidence type="ECO:0000256" key="3">
    <source>
        <dbReference type="ARBA" id="ARBA00022787"/>
    </source>
</evidence>
<dbReference type="FunCoup" id="F0XGC4">
    <property type="interactions" value="84"/>
</dbReference>
<keyword evidence="4" id="KW-0809">Transit peptide</keyword>
<dbReference type="Proteomes" id="UP000007796">
    <property type="component" value="Unassembled WGS sequence"/>
</dbReference>
<dbReference type="Gene3D" id="3.40.50.720">
    <property type="entry name" value="NAD(P)-binding Rossmann-like Domain"/>
    <property type="match status" value="1"/>
</dbReference>
<name>F0XGC4_GROCL</name>
<feature type="domain" description="NAD-dependent epimerase/dehydratase" evidence="7">
    <location>
        <begin position="11"/>
        <end position="154"/>
    </location>
</feature>
<accession>F0XGC4</accession>
<dbReference type="Pfam" id="PF01370">
    <property type="entry name" value="Epimerase"/>
    <property type="match status" value="1"/>
</dbReference>
<evidence type="ECO:0000256" key="1">
    <source>
        <dbReference type="ARBA" id="ARBA00004450"/>
    </source>
</evidence>
<dbReference type="InterPro" id="IPR036291">
    <property type="entry name" value="NAD(P)-bd_dom_sf"/>
</dbReference>
<dbReference type="GO" id="GO:0005741">
    <property type="term" value="C:mitochondrial outer membrane"/>
    <property type="evidence" value="ECO:0007669"/>
    <property type="project" value="UniProtKB-SubCell"/>
</dbReference>
<comment type="similarity">
    <text evidence="2">Belongs to the FMP52 family.</text>
</comment>
<comment type="subcellular location">
    <subcellularLocation>
        <location evidence="1">Mitochondrion outer membrane</location>
        <topology evidence="1">Peripheral membrane protein</topology>
    </subcellularLocation>
</comment>
<keyword evidence="5" id="KW-0496">Mitochondrion</keyword>
<evidence type="ECO:0000313" key="8">
    <source>
        <dbReference type="EMBL" id="EFX02755.1"/>
    </source>
</evidence>
<evidence type="ECO:0000256" key="5">
    <source>
        <dbReference type="ARBA" id="ARBA00023128"/>
    </source>
</evidence>
<dbReference type="PANTHER" id="PTHR14097:SF7">
    <property type="entry name" value="OXIDOREDUCTASE HTATIP2"/>
    <property type="match status" value="1"/>
</dbReference>
<evidence type="ECO:0000313" key="9">
    <source>
        <dbReference type="Proteomes" id="UP000007796"/>
    </source>
</evidence>
<dbReference type="EMBL" id="GL629769">
    <property type="protein sequence ID" value="EFX02755.1"/>
    <property type="molecule type" value="Genomic_DNA"/>
</dbReference>
<keyword evidence="9" id="KW-1185">Reference proteome</keyword>